<evidence type="ECO:0000313" key="1">
    <source>
        <dbReference type="EMBL" id="KAH7434780.1"/>
    </source>
</evidence>
<gene>
    <name evidence="1" type="ORF">KP509_06G034200</name>
</gene>
<protein>
    <submittedName>
        <fullName evidence="1">Uncharacterized protein</fullName>
    </submittedName>
</protein>
<evidence type="ECO:0000313" key="2">
    <source>
        <dbReference type="Proteomes" id="UP000825935"/>
    </source>
</evidence>
<dbReference type="Proteomes" id="UP000825935">
    <property type="component" value="Chromosome 6"/>
</dbReference>
<comment type="caution">
    <text evidence="1">The sequence shown here is derived from an EMBL/GenBank/DDBJ whole genome shotgun (WGS) entry which is preliminary data.</text>
</comment>
<sequence length="117" mass="13337">MHGRHGLLCCPTPLIDIFISEKEISRSGCRLRCACSNLGNKGEIHPSASPLYERGRDGQQNYWHRLAEAIMSENAWLCGRDRVRRGQNRFEGRARSVALLGVIFNHPFLSIIEEHDH</sequence>
<organism evidence="1 2">
    <name type="scientific">Ceratopteris richardii</name>
    <name type="common">Triangle waterfern</name>
    <dbReference type="NCBI Taxonomy" id="49495"/>
    <lineage>
        <taxon>Eukaryota</taxon>
        <taxon>Viridiplantae</taxon>
        <taxon>Streptophyta</taxon>
        <taxon>Embryophyta</taxon>
        <taxon>Tracheophyta</taxon>
        <taxon>Polypodiopsida</taxon>
        <taxon>Polypodiidae</taxon>
        <taxon>Polypodiales</taxon>
        <taxon>Pteridineae</taxon>
        <taxon>Pteridaceae</taxon>
        <taxon>Parkerioideae</taxon>
        <taxon>Ceratopteris</taxon>
    </lineage>
</organism>
<keyword evidence="2" id="KW-1185">Reference proteome</keyword>
<dbReference type="AlphaFoldDB" id="A0A8T2UJR7"/>
<dbReference type="EMBL" id="CM035411">
    <property type="protein sequence ID" value="KAH7434780.1"/>
    <property type="molecule type" value="Genomic_DNA"/>
</dbReference>
<reference evidence="1" key="1">
    <citation type="submission" date="2021-08" db="EMBL/GenBank/DDBJ databases">
        <title>WGS assembly of Ceratopteris richardii.</title>
        <authorList>
            <person name="Marchant D.B."/>
            <person name="Chen G."/>
            <person name="Jenkins J."/>
            <person name="Shu S."/>
            <person name="Leebens-Mack J."/>
            <person name="Grimwood J."/>
            <person name="Schmutz J."/>
            <person name="Soltis P."/>
            <person name="Soltis D."/>
            <person name="Chen Z.-H."/>
        </authorList>
    </citation>
    <scope>NUCLEOTIDE SEQUENCE</scope>
    <source>
        <strain evidence="1">Whitten #5841</strain>
        <tissue evidence="1">Leaf</tissue>
    </source>
</reference>
<accession>A0A8T2UJR7</accession>
<name>A0A8T2UJR7_CERRI</name>
<proteinExistence type="predicted"/>